<dbReference type="SUPFAM" id="SSF81452">
    <property type="entry name" value="Cytochrome c oxidase subunit III-like"/>
    <property type="match status" value="1"/>
</dbReference>
<dbReference type="Proteomes" id="UP000184232">
    <property type="component" value="Unassembled WGS sequence"/>
</dbReference>
<dbReference type="PANTHER" id="PTHR11403:SF6">
    <property type="entry name" value="NITRIC OXIDE REDUCTASE SUBUNIT E"/>
    <property type="match status" value="1"/>
</dbReference>
<protein>
    <submittedName>
        <fullName evidence="9">Nitric oxide reductase NorE protein</fullName>
    </submittedName>
</protein>
<dbReference type="InterPro" id="IPR024791">
    <property type="entry name" value="Cyt_c/ubiquinol_Oxase_su3"/>
</dbReference>
<evidence type="ECO:0000313" key="9">
    <source>
        <dbReference type="EMBL" id="SHJ41123.1"/>
    </source>
</evidence>
<evidence type="ECO:0000256" key="7">
    <source>
        <dbReference type="SAM" id="Phobius"/>
    </source>
</evidence>
<dbReference type="EMBL" id="FQZH01000003">
    <property type="protein sequence ID" value="SHJ41123.1"/>
    <property type="molecule type" value="Genomic_DNA"/>
</dbReference>
<evidence type="ECO:0000256" key="5">
    <source>
        <dbReference type="ARBA" id="ARBA00023136"/>
    </source>
</evidence>
<evidence type="ECO:0000256" key="2">
    <source>
        <dbReference type="ARBA" id="ARBA00010581"/>
    </source>
</evidence>
<dbReference type="GO" id="GO:0005886">
    <property type="term" value="C:plasma membrane"/>
    <property type="evidence" value="ECO:0007669"/>
    <property type="project" value="UniProtKB-SubCell"/>
</dbReference>
<keyword evidence="5 7" id="KW-0472">Membrane</keyword>
<dbReference type="AlphaFoldDB" id="A0A1M6J327"/>
<name>A0A1M6J327_9FLAO</name>
<dbReference type="PROSITE" id="PS50253">
    <property type="entry name" value="COX3"/>
    <property type="match status" value="1"/>
</dbReference>
<comment type="similarity">
    <text evidence="2 6">Belongs to the cytochrome c oxidase subunit 3 family.</text>
</comment>
<reference evidence="9 10" key="1">
    <citation type="submission" date="2016-11" db="EMBL/GenBank/DDBJ databases">
        <authorList>
            <person name="Jaros S."/>
            <person name="Januszkiewicz K."/>
            <person name="Wedrychowicz H."/>
        </authorList>
    </citation>
    <scope>NUCLEOTIDE SEQUENCE [LARGE SCALE GENOMIC DNA]</scope>
    <source>
        <strain evidence="9 10">DSM 22807</strain>
    </source>
</reference>
<dbReference type="STRING" id="683124.SAMN05444337_1953"/>
<feature type="transmembrane region" description="Helical" evidence="7">
    <location>
        <begin position="88"/>
        <end position="107"/>
    </location>
</feature>
<keyword evidence="4 7" id="KW-1133">Transmembrane helix</keyword>
<organism evidence="9 10">
    <name type="scientific">Flavobacterium haoranii</name>
    <dbReference type="NCBI Taxonomy" id="683124"/>
    <lineage>
        <taxon>Bacteria</taxon>
        <taxon>Pseudomonadati</taxon>
        <taxon>Bacteroidota</taxon>
        <taxon>Flavobacteriia</taxon>
        <taxon>Flavobacteriales</taxon>
        <taxon>Flavobacteriaceae</taxon>
        <taxon>Flavobacterium</taxon>
    </lineage>
</organism>
<accession>A0A1M6J327</accession>
<feature type="transmembrane region" description="Helical" evidence="7">
    <location>
        <begin position="127"/>
        <end position="149"/>
    </location>
</feature>
<dbReference type="Pfam" id="PF00510">
    <property type="entry name" value="COX3"/>
    <property type="match status" value="1"/>
</dbReference>
<sequence>MEIKEKSIYYPPGGILIWIITYLELITFGMAILALAYYGSEERELFHNSSLKLNKKIGTINTILLLTSGFFVAKGIHFFKAANIKKTLFYFNCAMVGGLGFLVLKSFEYYEKLDAGLHMDYNSFFRFYWLLTGFHFIHVVVGLVILLVITFSIRKKQTEATFENIEASASFWHMCDLIWLLLFPVLYLLF</sequence>
<evidence type="ECO:0000256" key="1">
    <source>
        <dbReference type="ARBA" id="ARBA00004141"/>
    </source>
</evidence>
<dbReference type="InterPro" id="IPR035973">
    <property type="entry name" value="Cyt_c_oxidase_su3-like_sf"/>
</dbReference>
<dbReference type="OrthoDB" id="9810850at2"/>
<feature type="transmembrane region" description="Helical" evidence="7">
    <location>
        <begin position="57"/>
        <end position="76"/>
    </location>
</feature>
<proteinExistence type="inferred from homology"/>
<evidence type="ECO:0000259" key="8">
    <source>
        <dbReference type="PROSITE" id="PS50253"/>
    </source>
</evidence>
<keyword evidence="10" id="KW-1185">Reference proteome</keyword>
<feature type="transmembrane region" description="Helical" evidence="7">
    <location>
        <begin position="12"/>
        <end position="37"/>
    </location>
</feature>
<dbReference type="RefSeq" id="WP_072784494.1">
    <property type="nucleotide sequence ID" value="NZ_CP045292.1"/>
</dbReference>
<dbReference type="GO" id="GO:0019646">
    <property type="term" value="P:aerobic electron transport chain"/>
    <property type="evidence" value="ECO:0007669"/>
    <property type="project" value="InterPro"/>
</dbReference>
<dbReference type="Gene3D" id="1.20.120.80">
    <property type="entry name" value="Cytochrome c oxidase, subunit III, four-helix bundle"/>
    <property type="match status" value="1"/>
</dbReference>
<dbReference type="InterPro" id="IPR013833">
    <property type="entry name" value="Cyt_c_oxidase_su3_a-hlx"/>
</dbReference>
<evidence type="ECO:0000256" key="4">
    <source>
        <dbReference type="ARBA" id="ARBA00022989"/>
    </source>
</evidence>
<feature type="domain" description="Heme-copper oxidase subunit III family profile" evidence="8">
    <location>
        <begin position="1"/>
        <end position="190"/>
    </location>
</feature>
<dbReference type="PANTHER" id="PTHR11403">
    <property type="entry name" value="CYTOCHROME C OXIDASE SUBUNIT III"/>
    <property type="match status" value="1"/>
</dbReference>
<comment type="subcellular location">
    <subcellularLocation>
        <location evidence="6">Cell membrane</location>
        <topology evidence="6">Multi-pass membrane protein</topology>
    </subcellularLocation>
    <subcellularLocation>
        <location evidence="1">Membrane</location>
        <topology evidence="1">Multi-pass membrane protein</topology>
    </subcellularLocation>
</comment>
<evidence type="ECO:0000313" key="10">
    <source>
        <dbReference type="Proteomes" id="UP000184232"/>
    </source>
</evidence>
<dbReference type="InterPro" id="IPR000298">
    <property type="entry name" value="Cyt_c_oxidase-like_su3"/>
</dbReference>
<feature type="transmembrane region" description="Helical" evidence="7">
    <location>
        <begin position="170"/>
        <end position="189"/>
    </location>
</feature>
<evidence type="ECO:0000256" key="6">
    <source>
        <dbReference type="RuleBase" id="RU003376"/>
    </source>
</evidence>
<dbReference type="GO" id="GO:0004129">
    <property type="term" value="F:cytochrome-c oxidase activity"/>
    <property type="evidence" value="ECO:0007669"/>
    <property type="project" value="InterPro"/>
</dbReference>
<evidence type="ECO:0000256" key="3">
    <source>
        <dbReference type="ARBA" id="ARBA00022692"/>
    </source>
</evidence>
<keyword evidence="3 6" id="KW-0812">Transmembrane</keyword>
<gene>
    <name evidence="9" type="ORF">SAMN05444337_1953</name>
</gene>